<evidence type="ECO:0000256" key="1">
    <source>
        <dbReference type="ARBA" id="ARBA00001947"/>
    </source>
</evidence>
<dbReference type="InterPro" id="IPR000834">
    <property type="entry name" value="Peptidase_M14"/>
</dbReference>
<dbReference type="PANTHER" id="PTHR11705:SF140">
    <property type="entry name" value="FI02848P-RELATED"/>
    <property type="match status" value="1"/>
</dbReference>
<dbReference type="Gene3D" id="3.40.630.10">
    <property type="entry name" value="Zn peptidases"/>
    <property type="match status" value="1"/>
</dbReference>
<evidence type="ECO:0000256" key="7">
    <source>
        <dbReference type="ARBA" id="ARBA00022801"/>
    </source>
</evidence>
<keyword evidence="5" id="KW-0479">Metal-binding</keyword>
<evidence type="ECO:0000256" key="11">
    <source>
        <dbReference type="PROSITE-ProRule" id="PRU01379"/>
    </source>
</evidence>
<dbReference type="OrthoDB" id="3626597at2759"/>
<evidence type="ECO:0000313" key="14">
    <source>
        <dbReference type="Proteomes" id="UP001165740"/>
    </source>
</evidence>
<keyword evidence="14" id="KW-1185">Reference proteome</keyword>
<dbReference type="GO" id="GO:0006508">
    <property type="term" value="P:proteolysis"/>
    <property type="evidence" value="ECO:0007669"/>
    <property type="project" value="UniProtKB-KW"/>
</dbReference>
<evidence type="ECO:0000256" key="8">
    <source>
        <dbReference type="ARBA" id="ARBA00022833"/>
    </source>
</evidence>
<dbReference type="Proteomes" id="UP001165740">
    <property type="component" value="Chromosome 7"/>
</dbReference>
<dbReference type="Pfam" id="PF02244">
    <property type="entry name" value="Propep_M14"/>
    <property type="match status" value="1"/>
</dbReference>
<feature type="chain" id="PRO_5040840003" evidence="12">
    <location>
        <begin position="33"/>
        <end position="526"/>
    </location>
</feature>
<dbReference type="GeneID" id="106071075"/>
<feature type="domain" description="Peptidase M14" evidence="13">
    <location>
        <begin position="138"/>
        <end position="445"/>
    </location>
</feature>
<evidence type="ECO:0000256" key="6">
    <source>
        <dbReference type="ARBA" id="ARBA00022729"/>
    </source>
</evidence>
<comment type="cofactor">
    <cofactor evidence="1">
        <name>Zn(2+)</name>
        <dbReference type="ChEBI" id="CHEBI:29105"/>
    </cofactor>
</comment>
<dbReference type="RefSeq" id="XP_055891536.1">
    <property type="nucleotide sequence ID" value="XM_056035561.1"/>
</dbReference>
<keyword evidence="10" id="KW-1015">Disulfide bond</keyword>
<keyword evidence="4" id="KW-0645">Protease</keyword>
<name>A0A9W3AWE4_BIOGL</name>
<comment type="similarity">
    <text evidence="2 11">Belongs to the peptidase M14 family.</text>
</comment>
<protein>
    <submittedName>
        <fullName evidence="15">Carboxypeptidase B-like</fullName>
    </submittedName>
</protein>
<dbReference type="SUPFAM" id="SSF53187">
    <property type="entry name" value="Zn-dependent exopeptidases"/>
    <property type="match status" value="1"/>
</dbReference>
<keyword evidence="7" id="KW-0378">Hydrolase</keyword>
<keyword evidence="6 12" id="KW-0732">Signal</keyword>
<dbReference type="Gene3D" id="3.30.70.340">
    <property type="entry name" value="Metallocarboxypeptidase-like"/>
    <property type="match status" value="1"/>
</dbReference>
<feature type="active site" description="Proton donor/acceptor" evidence="11">
    <location>
        <position position="409"/>
    </location>
</feature>
<dbReference type="GO" id="GO:0004181">
    <property type="term" value="F:metallocarboxypeptidase activity"/>
    <property type="evidence" value="ECO:0007669"/>
    <property type="project" value="InterPro"/>
</dbReference>
<gene>
    <name evidence="15" type="primary">LOC106071075</name>
</gene>
<evidence type="ECO:0000256" key="4">
    <source>
        <dbReference type="ARBA" id="ARBA00022670"/>
    </source>
</evidence>
<accession>A0A9W3AWE4</accession>
<evidence type="ECO:0000256" key="10">
    <source>
        <dbReference type="ARBA" id="ARBA00023157"/>
    </source>
</evidence>
<dbReference type="InterPro" id="IPR003146">
    <property type="entry name" value="M14A_act_pep"/>
</dbReference>
<dbReference type="PRINTS" id="PR00765">
    <property type="entry name" value="CRBOXYPTASEA"/>
</dbReference>
<dbReference type="OMA" id="HRYSTIN"/>
<evidence type="ECO:0000256" key="12">
    <source>
        <dbReference type="SAM" id="SignalP"/>
    </source>
</evidence>
<dbReference type="AlphaFoldDB" id="A0A9W3AWE4"/>
<evidence type="ECO:0000256" key="2">
    <source>
        <dbReference type="ARBA" id="ARBA00005988"/>
    </source>
</evidence>
<organism evidence="14 15">
    <name type="scientific">Biomphalaria glabrata</name>
    <name type="common">Bloodfluke planorb</name>
    <name type="synonym">Freshwater snail</name>
    <dbReference type="NCBI Taxonomy" id="6526"/>
    <lineage>
        <taxon>Eukaryota</taxon>
        <taxon>Metazoa</taxon>
        <taxon>Spiralia</taxon>
        <taxon>Lophotrochozoa</taxon>
        <taxon>Mollusca</taxon>
        <taxon>Gastropoda</taxon>
        <taxon>Heterobranchia</taxon>
        <taxon>Euthyneura</taxon>
        <taxon>Panpulmonata</taxon>
        <taxon>Hygrophila</taxon>
        <taxon>Lymnaeoidea</taxon>
        <taxon>Planorbidae</taxon>
        <taxon>Biomphalaria</taxon>
    </lineage>
</organism>
<feature type="signal peptide" evidence="12">
    <location>
        <begin position="1"/>
        <end position="32"/>
    </location>
</feature>
<keyword evidence="3" id="KW-0121">Carboxypeptidase</keyword>
<evidence type="ECO:0000259" key="13">
    <source>
        <dbReference type="PROSITE" id="PS52035"/>
    </source>
</evidence>
<dbReference type="GO" id="GO:0008270">
    <property type="term" value="F:zinc ion binding"/>
    <property type="evidence" value="ECO:0007669"/>
    <property type="project" value="InterPro"/>
</dbReference>
<sequence>MDATLGCELRTLMFCFLALVSCTLYWCHTCQAYHVTAWSKKYKVFRIFASSEENVQLIHDLGHTYNLDPWRDVYRANQTGDFLVRPNYVDDVIHKLTENRIDHEIIIHDAESFLHENTRSQRFPRDVTETFEQRYRSKYLTYPEILRFLQYVNTSSNVNIQVGSIGKSFEGRDMPFIKIQSNDSWPGKRTIFIDAGVHSREWISPAMAVEIIHRLALNTENDRAVNKLLEMFDWLIVPLVNPDGYVQTFSKGLEGRMWRKNRNKRYSTNPLCYGVDLNRNFGFQWNNSPEHGGSSNPCSGTFSGPRSFSEPETLNMGRLLLSNKDHIAGYISFHSFGQFFLYPWGFSSDVNIEDEPDLHHVASAFVDRMKRKDYIYNLGGSAKTLYPAAGGSDDYVRGVVGVKYAYTVELPPHENSRYGFLLPEKEVKSVVSDTWEGLKSFAFRLQQHTRATPFNTTKFRPVTNASDQQKDLLEEVSYRTIQNALKGNFMDTLLNSMTSEKRYNRYRKSRARTNKKIRLHLSSKTN</sequence>
<dbReference type="SUPFAM" id="SSF54897">
    <property type="entry name" value="Protease propeptides/inhibitors"/>
    <property type="match status" value="1"/>
</dbReference>
<dbReference type="FunFam" id="3.40.630.10:FF:000084">
    <property type="entry name" value="Carboxypeptidase B2"/>
    <property type="match status" value="1"/>
</dbReference>
<proteinExistence type="inferred from homology"/>
<evidence type="ECO:0000256" key="9">
    <source>
        <dbReference type="ARBA" id="ARBA00023049"/>
    </source>
</evidence>
<dbReference type="CDD" id="cd03860">
    <property type="entry name" value="M14_CP_A-B_like"/>
    <property type="match status" value="1"/>
</dbReference>
<dbReference type="Pfam" id="PF00246">
    <property type="entry name" value="Peptidase_M14"/>
    <property type="match status" value="1"/>
</dbReference>
<dbReference type="SMART" id="SM00631">
    <property type="entry name" value="Zn_pept"/>
    <property type="match status" value="1"/>
</dbReference>
<evidence type="ECO:0000256" key="3">
    <source>
        <dbReference type="ARBA" id="ARBA00022645"/>
    </source>
</evidence>
<reference evidence="15" key="1">
    <citation type="submission" date="2025-08" db="UniProtKB">
        <authorList>
            <consortium name="RefSeq"/>
        </authorList>
    </citation>
    <scope>IDENTIFICATION</scope>
</reference>
<dbReference type="InterPro" id="IPR036990">
    <property type="entry name" value="M14A-like_propep"/>
</dbReference>
<dbReference type="PROSITE" id="PS52035">
    <property type="entry name" value="PEPTIDASE_M14"/>
    <property type="match status" value="1"/>
</dbReference>
<dbReference type="GO" id="GO:0005615">
    <property type="term" value="C:extracellular space"/>
    <property type="evidence" value="ECO:0007669"/>
    <property type="project" value="TreeGrafter"/>
</dbReference>
<evidence type="ECO:0000256" key="5">
    <source>
        <dbReference type="ARBA" id="ARBA00022723"/>
    </source>
</evidence>
<keyword evidence="8" id="KW-0862">Zinc</keyword>
<keyword evidence="9" id="KW-0482">Metalloprotease</keyword>
<evidence type="ECO:0000313" key="15">
    <source>
        <dbReference type="RefSeq" id="XP_055891536.1"/>
    </source>
</evidence>
<dbReference type="PANTHER" id="PTHR11705">
    <property type="entry name" value="PROTEASE FAMILY M14 CARBOXYPEPTIDASE A,B"/>
    <property type="match status" value="1"/>
</dbReference>